<accession>X1SNF2</accession>
<dbReference type="EMBL" id="BARW01005033">
    <property type="protein sequence ID" value="GAI69339.1"/>
    <property type="molecule type" value="Genomic_DNA"/>
</dbReference>
<sequence length="33" mass="3664">MLYMKGKQSRHRGTFTDSAEKFSLKALSGSMAV</sequence>
<gene>
    <name evidence="1" type="ORF">S12H4_11290</name>
</gene>
<feature type="non-terminal residue" evidence="1">
    <location>
        <position position="33"/>
    </location>
</feature>
<proteinExistence type="predicted"/>
<protein>
    <submittedName>
        <fullName evidence="1">Uncharacterized protein</fullName>
    </submittedName>
</protein>
<reference evidence="1" key="1">
    <citation type="journal article" date="2014" name="Front. Microbiol.">
        <title>High frequency of phylogenetically diverse reductive dehalogenase-homologous genes in deep subseafloor sedimentary metagenomes.</title>
        <authorList>
            <person name="Kawai M."/>
            <person name="Futagami T."/>
            <person name="Toyoda A."/>
            <person name="Takaki Y."/>
            <person name="Nishi S."/>
            <person name="Hori S."/>
            <person name="Arai W."/>
            <person name="Tsubouchi T."/>
            <person name="Morono Y."/>
            <person name="Uchiyama I."/>
            <person name="Ito T."/>
            <person name="Fujiyama A."/>
            <person name="Inagaki F."/>
            <person name="Takami H."/>
        </authorList>
    </citation>
    <scope>NUCLEOTIDE SEQUENCE</scope>
    <source>
        <strain evidence="1">Expedition CK06-06</strain>
    </source>
</reference>
<comment type="caution">
    <text evidence="1">The sequence shown here is derived from an EMBL/GenBank/DDBJ whole genome shotgun (WGS) entry which is preliminary data.</text>
</comment>
<dbReference type="AlphaFoldDB" id="X1SNF2"/>
<name>X1SNF2_9ZZZZ</name>
<organism evidence="1">
    <name type="scientific">marine sediment metagenome</name>
    <dbReference type="NCBI Taxonomy" id="412755"/>
    <lineage>
        <taxon>unclassified sequences</taxon>
        <taxon>metagenomes</taxon>
        <taxon>ecological metagenomes</taxon>
    </lineage>
</organism>
<evidence type="ECO:0000313" key="1">
    <source>
        <dbReference type="EMBL" id="GAI69339.1"/>
    </source>
</evidence>